<feature type="region of interest" description="Disordered" evidence="1">
    <location>
        <begin position="227"/>
        <end position="318"/>
    </location>
</feature>
<dbReference type="InterPro" id="IPR028938">
    <property type="entry name" value="Rsf1-like"/>
</dbReference>
<dbReference type="SUPFAM" id="SSF57903">
    <property type="entry name" value="FYVE/PHD zinc finger"/>
    <property type="match status" value="1"/>
</dbReference>
<accession>A0ABR1F206</accession>
<dbReference type="GeneID" id="90038769"/>
<dbReference type="Gene3D" id="3.30.40.10">
    <property type="entry name" value="Zinc/RING finger domain, C3HC4 (zinc finger)"/>
    <property type="match status" value="1"/>
</dbReference>
<feature type="region of interest" description="Disordered" evidence="1">
    <location>
        <begin position="604"/>
        <end position="662"/>
    </location>
</feature>
<dbReference type="PANTHER" id="PTHR14296:SF3">
    <property type="entry name" value="DIKAR, ISOFORM F"/>
    <property type="match status" value="1"/>
</dbReference>
<feature type="region of interest" description="Disordered" evidence="1">
    <location>
        <begin position="691"/>
        <end position="729"/>
    </location>
</feature>
<feature type="compositionally biased region" description="Basic and acidic residues" evidence="1">
    <location>
        <begin position="691"/>
        <end position="718"/>
    </location>
</feature>
<evidence type="ECO:0000256" key="1">
    <source>
        <dbReference type="SAM" id="MobiDB-lite"/>
    </source>
</evidence>
<dbReference type="EMBL" id="JBBJBU010000010">
    <property type="protein sequence ID" value="KAK7203872.1"/>
    <property type="molecule type" value="Genomic_DNA"/>
</dbReference>
<feature type="region of interest" description="Disordered" evidence="1">
    <location>
        <begin position="1"/>
        <end position="21"/>
    </location>
</feature>
<feature type="compositionally biased region" description="Low complexity" evidence="1">
    <location>
        <begin position="719"/>
        <end position="729"/>
    </location>
</feature>
<feature type="compositionally biased region" description="Acidic residues" evidence="1">
    <location>
        <begin position="621"/>
        <end position="630"/>
    </location>
</feature>
<feature type="compositionally biased region" description="Acidic residues" evidence="1">
    <location>
        <begin position="270"/>
        <end position="309"/>
    </location>
</feature>
<dbReference type="RefSeq" id="XP_064766905.1">
    <property type="nucleotide sequence ID" value="XM_064913257.1"/>
</dbReference>
<dbReference type="InterPro" id="IPR011011">
    <property type="entry name" value="Znf_FYVE_PHD"/>
</dbReference>
<sequence length="907" mass="101873">MVANGTAITATTPAGAEPTSNLTATGQTMSAVEVALAAITAADAVPDPDVQLKLKQIRNMWQFSALVQWLLMFKSSIKMEDDEITIEDLEKEFLGLRPLILLPKIRLNLLQSLSSQRGLRLDQFDDYTRRQYRQKAPHLEHPFGEDELPKSFEKLSVFDQVLVIHQLCEWQTFLPERFRERMGFLKESEEVTWRVDPIGTDSYDNAYYLLDDNRLYVRTYTPIVRTPKKAAKVSTPAKSKRKRRRAVTGWPSARRSKRRRTATPTPKSDEEGEEVDGGEAEIEIEAEEGAAENGVDGDEAAKAEDEEQSKEERDYSELAEFSRDGEEYTWKCVCAVYTEWKDFLADLGKKCRDKSKVAERELYNLLKSKVMPVIQSIEDERIQEEEAKLKEIEKLRIYENRKRSGRGDAIAQKRKEEEERRLELERQEQEKAQRKLERKMRAQREKEREERLKIREVKLVEAQKKKEAQLAAKQAAAEAKAAALGKTPPPKQATPVSNHAAPSTLVISAANSPARSDRHSSVDSPREPTRRSTRRAHQQSQEPQSAPTMATTTAPSSSGGGADHWYFDCYCGVFGDNYDDGELSVCCGKCDIWMHVSHLSPEETRRFEETVRAKEESGSEAAEEVKDEQDAEKVSAEGDEVVAKTEAESAPPKDEKEKEEASEEAEFVCNRCVRLEKERLLELELERKRELDRTRRRERERKREAERKRLAAEAKAKALQEQQQQQLRQQQQQQQQQQALVNGTTSLPVQTGIGNVHAVKQEAGLGVHTTLQASVPPVTSSAAAMATPTNNGMQATPVYATPGPTAPVMPQSGPGATALPPLSSLTQGDNRGVMLPPLVAGEDRLPGFPVNQVEGMALPRPVNVVTEQLPPPQPQPQPQQQPQQQQQKPVEGGHTGLDILADVMFAR</sequence>
<evidence type="ECO:0000313" key="2">
    <source>
        <dbReference type="EMBL" id="KAK7203872.1"/>
    </source>
</evidence>
<feature type="compositionally biased region" description="Basic and acidic residues" evidence="1">
    <location>
        <begin position="631"/>
        <end position="659"/>
    </location>
</feature>
<feature type="compositionally biased region" description="Low complexity" evidence="1">
    <location>
        <begin position="545"/>
        <end position="557"/>
    </location>
</feature>
<comment type="caution">
    <text evidence="2">The sequence shown here is derived from an EMBL/GenBank/DDBJ whole genome shotgun (WGS) entry which is preliminary data.</text>
</comment>
<feature type="compositionally biased region" description="Pro residues" evidence="1">
    <location>
        <begin position="869"/>
        <end position="879"/>
    </location>
</feature>
<organism evidence="2 3">
    <name type="scientific">Myxozyma melibiosi</name>
    <dbReference type="NCBI Taxonomy" id="54550"/>
    <lineage>
        <taxon>Eukaryota</taxon>
        <taxon>Fungi</taxon>
        <taxon>Dikarya</taxon>
        <taxon>Ascomycota</taxon>
        <taxon>Saccharomycotina</taxon>
        <taxon>Lipomycetes</taxon>
        <taxon>Lipomycetales</taxon>
        <taxon>Lipomycetaceae</taxon>
        <taxon>Myxozyma</taxon>
    </lineage>
</organism>
<reference evidence="2 3" key="1">
    <citation type="submission" date="2024-03" db="EMBL/GenBank/DDBJ databases">
        <title>Genome-scale model development and genomic sequencing of the oleaginous clade Lipomyces.</title>
        <authorList>
            <consortium name="Lawrence Berkeley National Laboratory"/>
            <person name="Czajka J.J."/>
            <person name="Han Y."/>
            <person name="Kim J."/>
            <person name="Mondo S.J."/>
            <person name="Hofstad B.A."/>
            <person name="Robles A."/>
            <person name="Haridas S."/>
            <person name="Riley R."/>
            <person name="LaButti K."/>
            <person name="Pangilinan J."/>
            <person name="Andreopoulos W."/>
            <person name="Lipzen A."/>
            <person name="Yan J."/>
            <person name="Wang M."/>
            <person name="Ng V."/>
            <person name="Grigoriev I.V."/>
            <person name="Spatafora J.W."/>
            <person name="Magnuson J.K."/>
            <person name="Baker S.E."/>
            <person name="Pomraning K.R."/>
        </authorList>
    </citation>
    <scope>NUCLEOTIDE SEQUENCE [LARGE SCALE GENOMIC DNA]</scope>
    <source>
        <strain evidence="2 3">Phaff 52-87</strain>
    </source>
</reference>
<dbReference type="Proteomes" id="UP001498771">
    <property type="component" value="Unassembled WGS sequence"/>
</dbReference>
<feature type="compositionally biased region" description="Basic and acidic residues" evidence="1">
    <location>
        <begin position="515"/>
        <end position="530"/>
    </location>
</feature>
<feature type="region of interest" description="Disordered" evidence="1">
    <location>
        <begin position="404"/>
        <end position="458"/>
    </location>
</feature>
<dbReference type="InterPro" id="IPR013083">
    <property type="entry name" value="Znf_RING/FYVE/PHD"/>
</dbReference>
<feature type="compositionally biased region" description="Basic and acidic residues" evidence="1">
    <location>
        <begin position="604"/>
        <end position="617"/>
    </location>
</feature>
<protein>
    <recommendedName>
        <fullName evidence="4">Zinc finger PHD-type domain-containing protein</fullName>
    </recommendedName>
</protein>
<gene>
    <name evidence="2" type="ORF">BZA70DRAFT_282325</name>
</gene>
<evidence type="ECO:0008006" key="4">
    <source>
        <dbReference type="Google" id="ProtNLM"/>
    </source>
</evidence>
<feature type="region of interest" description="Disordered" evidence="1">
    <location>
        <begin position="510"/>
        <end position="559"/>
    </location>
</feature>
<feature type="region of interest" description="Disordered" evidence="1">
    <location>
        <begin position="861"/>
        <end position="907"/>
    </location>
</feature>
<feature type="compositionally biased region" description="Low complexity" evidence="1">
    <location>
        <begin position="1"/>
        <end position="19"/>
    </location>
</feature>
<proteinExistence type="predicted"/>
<keyword evidence="3" id="KW-1185">Reference proteome</keyword>
<evidence type="ECO:0000313" key="3">
    <source>
        <dbReference type="Proteomes" id="UP001498771"/>
    </source>
</evidence>
<dbReference type="PANTHER" id="PTHR14296">
    <property type="entry name" value="REMODELING AND SPACING FACTOR 1"/>
    <property type="match status" value="1"/>
</dbReference>
<name>A0ABR1F206_9ASCO</name>